<keyword evidence="3" id="KW-0547">Nucleotide-binding</keyword>
<dbReference type="Gene3D" id="1.10.510.10">
    <property type="entry name" value="Transferase(Phosphotransferase) domain 1"/>
    <property type="match status" value="1"/>
</dbReference>
<dbReference type="PROSITE" id="PS50011">
    <property type="entry name" value="PROTEIN_KINASE_DOM"/>
    <property type="match status" value="1"/>
</dbReference>
<accession>A0A383WEZ5</accession>
<evidence type="ECO:0000256" key="3">
    <source>
        <dbReference type="ARBA" id="ARBA00022741"/>
    </source>
</evidence>
<feature type="domain" description="Protein kinase" evidence="7">
    <location>
        <begin position="141"/>
        <end position="505"/>
    </location>
</feature>
<keyword evidence="9" id="KW-1185">Reference proteome</keyword>
<gene>
    <name evidence="8" type="ORF">BQ4739_LOCUS16540</name>
</gene>
<feature type="compositionally biased region" description="Polar residues" evidence="6">
    <location>
        <begin position="81"/>
        <end position="92"/>
    </location>
</feature>
<proteinExistence type="predicted"/>
<keyword evidence="1" id="KW-0723">Serine/threonine-protein kinase</keyword>
<dbReference type="SUPFAM" id="SSF56112">
    <property type="entry name" value="Protein kinase-like (PK-like)"/>
    <property type="match status" value="1"/>
</dbReference>
<dbReference type="Gene3D" id="3.30.200.20">
    <property type="entry name" value="Phosphorylase Kinase, domain 1"/>
    <property type="match status" value="1"/>
</dbReference>
<dbReference type="EMBL" id="FNXT01001250">
    <property type="protein sequence ID" value="SZX76178.1"/>
    <property type="molecule type" value="Genomic_DNA"/>
</dbReference>
<evidence type="ECO:0000259" key="7">
    <source>
        <dbReference type="PROSITE" id="PS50011"/>
    </source>
</evidence>
<keyword evidence="5" id="KW-0067">ATP-binding</keyword>
<dbReference type="GO" id="GO:0005524">
    <property type="term" value="F:ATP binding"/>
    <property type="evidence" value="ECO:0007669"/>
    <property type="project" value="UniProtKB-KW"/>
</dbReference>
<evidence type="ECO:0000256" key="6">
    <source>
        <dbReference type="SAM" id="MobiDB-lite"/>
    </source>
</evidence>
<dbReference type="Pfam" id="PF00069">
    <property type="entry name" value="Pkinase"/>
    <property type="match status" value="2"/>
</dbReference>
<dbReference type="InterPro" id="IPR000719">
    <property type="entry name" value="Prot_kinase_dom"/>
</dbReference>
<sequence>MNRMGFFQRLLGRQQEGPALSSRVHPAKRPQPSSPASGSFAPECFSPSRPAPAAVKLHNPQPAADPAEDSDEEGDIIRVPSSVTEHSRSSSLGRRRTAIDISPAAVQRLADKVAILQHSQMRASLDGDDGGVTRADIEELYADMQLIHRGRSSLVYRGREVRSGHRVVLKAYESSRLTPTKRTNLERHVRCLRAAMCVLGPQGGAVLLERTVENPAGTYLVLQACNGGTLIEAIANAGGKLPERQVAIKVALPALTALAQLHGTGLVHRDIKPEHLLIDNGQLKIGDFGNAGCTTAEAAALGASSYRQQQQQQSSLAFLPCDGKPSEQQHHTVAVTVAACSGSGSDSSDCTAAAPAVQPAAASFSGALPAQRDTMNFRTGSIEYMAPEMLDKPTSAEVFHLVIAQGIDEDDLPSYDEKVDVWSLGVVLYEALTGLQPFLADSAADMAAVIRTKLSSTVGAQQPQLPAFIERLPLSSEGKCFIAACLTWDARKRPSAAELLQHPWLVSMQQQAATAAATRMSSRRRSLANHSGSLTAAAAAVAAADHAAHARALFAAVASKDWPAEQPSKPPAAAAAAAAAIPLRSSARSNSSACSGGSSDLLVDELLAATLRALPEASMSGMAEDSLGSLGDRLEPHLGRAATTAHLEVGVHSMRRTSTQRLQPSHAVPRVHAP</sequence>
<dbReference type="SMART" id="SM00220">
    <property type="entry name" value="S_TKc"/>
    <property type="match status" value="1"/>
</dbReference>
<dbReference type="Proteomes" id="UP000256970">
    <property type="component" value="Unassembled WGS sequence"/>
</dbReference>
<dbReference type="STRING" id="3088.A0A383WEZ5"/>
<evidence type="ECO:0000313" key="8">
    <source>
        <dbReference type="EMBL" id="SZX76178.1"/>
    </source>
</evidence>
<evidence type="ECO:0000256" key="5">
    <source>
        <dbReference type="ARBA" id="ARBA00022840"/>
    </source>
</evidence>
<feature type="region of interest" description="Disordered" evidence="6">
    <location>
        <begin position="655"/>
        <end position="674"/>
    </location>
</feature>
<keyword evidence="4" id="KW-0418">Kinase</keyword>
<dbReference type="InterPro" id="IPR030616">
    <property type="entry name" value="Aur-like"/>
</dbReference>
<feature type="region of interest" description="Disordered" evidence="6">
    <location>
        <begin position="1"/>
        <end position="95"/>
    </location>
</feature>
<evidence type="ECO:0000256" key="2">
    <source>
        <dbReference type="ARBA" id="ARBA00022679"/>
    </source>
</evidence>
<dbReference type="InterPro" id="IPR011009">
    <property type="entry name" value="Kinase-like_dom_sf"/>
</dbReference>
<keyword evidence="2" id="KW-0808">Transferase</keyword>
<dbReference type="AlphaFoldDB" id="A0A383WEZ5"/>
<organism evidence="8 9">
    <name type="scientific">Tetradesmus obliquus</name>
    <name type="common">Green alga</name>
    <name type="synonym">Acutodesmus obliquus</name>
    <dbReference type="NCBI Taxonomy" id="3088"/>
    <lineage>
        <taxon>Eukaryota</taxon>
        <taxon>Viridiplantae</taxon>
        <taxon>Chlorophyta</taxon>
        <taxon>core chlorophytes</taxon>
        <taxon>Chlorophyceae</taxon>
        <taxon>CS clade</taxon>
        <taxon>Sphaeropleales</taxon>
        <taxon>Scenedesmaceae</taxon>
        <taxon>Tetradesmus</taxon>
    </lineage>
</organism>
<reference evidence="8 9" key="1">
    <citation type="submission" date="2016-10" db="EMBL/GenBank/DDBJ databases">
        <authorList>
            <person name="Cai Z."/>
        </authorList>
    </citation>
    <scope>NUCLEOTIDE SEQUENCE [LARGE SCALE GENOMIC DNA]</scope>
</reference>
<dbReference type="PANTHER" id="PTHR24350">
    <property type="entry name" value="SERINE/THREONINE-PROTEIN KINASE IAL-RELATED"/>
    <property type="match status" value="1"/>
</dbReference>
<evidence type="ECO:0000256" key="1">
    <source>
        <dbReference type="ARBA" id="ARBA00022527"/>
    </source>
</evidence>
<evidence type="ECO:0000313" key="9">
    <source>
        <dbReference type="Proteomes" id="UP000256970"/>
    </source>
</evidence>
<protein>
    <recommendedName>
        <fullName evidence="7">Protein kinase domain-containing protein</fullName>
    </recommendedName>
</protein>
<evidence type="ECO:0000256" key="4">
    <source>
        <dbReference type="ARBA" id="ARBA00022777"/>
    </source>
</evidence>
<name>A0A383WEZ5_TETOB</name>
<dbReference type="GO" id="GO:0004674">
    <property type="term" value="F:protein serine/threonine kinase activity"/>
    <property type="evidence" value="ECO:0007669"/>
    <property type="project" value="UniProtKB-KW"/>
</dbReference>